<feature type="region of interest" description="Disordered" evidence="1">
    <location>
        <begin position="404"/>
        <end position="426"/>
    </location>
</feature>
<feature type="transmembrane region" description="Helical" evidence="2">
    <location>
        <begin position="1328"/>
        <end position="1345"/>
    </location>
</feature>
<dbReference type="Gene3D" id="3.40.50.2000">
    <property type="entry name" value="Glycogen Phosphorylase B"/>
    <property type="match status" value="1"/>
</dbReference>
<dbReference type="OrthoDB" id="2582433at2759"/>
<feature type="transmembrane region" description="Helical" evidence="2">
    <location>
        <begin position="19"/>
        <end position="45"/>
    </location>
</feature>
<evidence type="ECO:0008006" key="5">
    <source>
        <dbReference type="Google" id="ProtNLM"/>
    </source>
</evidence>
<gene>
    <name evidence="3" type="ORF">IFR04_010302</name>
</gene>
<comment type="caution">
    <text evidence="3">The sequence shown here is derived from an EMBL/GenBank/DDBJ whole genome shotgun (WGS) entry which is preliminary data.</text>
</comment>
<feature type="transmembrane region" description="Helical" evidence="2">
    <location>
        <begin position="987"/>
        <end position="1010"/>
    </location>
</feature>
<evidence type="ECO:0000313" key="4">
    <source>
        <dbReference type="Proteomes" id="UP000664132"/>
    </source>
</evidence>
<keyword evidence="2" id="KW-1133">Transmembrane helix</keyword>
<feature type="transmembrane region" description="Helical" evidence="2">
    <location>
        <begin position="920"/>
        <end position="945"/>
    </location>
</feature>
<evidence type="ECO:0000256" key="1">
    <source>
        <dbReference type="SAM" id="MobiDB-lite"/>
    </source>
</evidence>
<name>A0A8H7TCG1_9HELO</name>
<feature type="compositionally biased region" description="Low complexity" evidence="1">
    <location>
        <begin position="407"/>
        <end position="426"/>
    </location>
</feature>
<evidence type="ECO:0000313" key="3">
    <source>
        <dbReference type="EMBL" id="KAG4416555.1"/>
    </source>
</evidence>
<feature type="transmembrane region" description="Helical" evidence="2">
    <location>
        <begin position="957"/>
        <end position="981"/>
    </location>
</feature>
<feature type="transmembrane region" description="Helical" evidence="2">
    <location>
        <begin position="1301"/>
        <end position="1322"/>
    </location>
</feature>
<dbReference type="Pfam" id="PF13692">
    <property type="entry name" value="Glyco_trans_1_4"/>
    <property type="match status" value="1"/>
</dbReference>
<dbReference type="EMBL" id="JAFJYH010000182">
    <property type="protein sequence ID" value="KAG4416555.1"/>
    <property type="molecule type" value="Genomic_DNA"/>
</dbReference>
<sequence>MAKITGIHAAGWHDMVQSWWQYVLIGFILGSAVLGSVFLLHLLFVKLRDSWARHRSSSKRVPSSLKRFLLKSSANLFAYRIETTTKKPGSYGVYLGEFESPLTSAQIQLLAEWDLLIVDPSQAGVAEAISSGLHAVSPQVLARLDVEYVASRSSEHPIVSITQWVTRLIKLSAKMTGHQSRFSGLVISHWEDHLTPGLAKEFIIFSSSLGLSIYLEASQPRFLSEPRLAEMDEVTGLVIRNGTISFSGEERDAFQMVEMRPTIKAFVSQACLRTFVVLLWETLDENASPLNAVVKRSYQWSRFYSALPWIGKTSALKSAELAIQQSEPLGAFDWLKELRVMEIHDRWRSSQSIPSRLFRENGSHLANLHAVLSTNSDLGGYVFGPRDPGENPIMFRNRRSEIHSDFSGSSHTAASMSRSRSSTRSGSQSSIALGEVSWLSVFDQKSTDIISTSARGLSFDYLGCFPLGYNVSSKNFSDVANSQQQFKDLGLLDEVNPNQLRDIGGKLQLFCANVNGQDVRHGTDWVAAIQELAAKLLTPETGSPSPIRAYIGLDSGFQIQPGTRFWAVYGIDYDSNLDIFISRNVLDITGTVLHTYLSSQGCPRHECFQMEIKFAEWSNTRLQPFSLSERILNDFSLLSPTELLKFYQQLTLTPIAKDPILISQLRATCEKQLLDLTDFTQLRELGTTGYLSGRASPRDLINARIHWYQQMGCHCPEPSIAIGNFLQVDASVSKILRERDIKSLQSLTESLAVCIEASRIDTQVDLLAFSLFCAMRKHAFDEAYMEVTDRNTLFNDQSDQAAAFAELFATGARCEAYFDLTPSAFGKLLSDRYRAYHHQIGHDPPIWTDANPATPSAYAAAKIDVDPDSKRSNMSATQQFTFLSVFAIPALLDILLLTTTGHGLYLSSFMSEMEIHSATLALMISLLISGAVGTWITCGGSYYLISMAFSAMHMFVVTRMVGGLAFTLAIATIGLTAVGAINGIGAGVVFFLYLMALTTYLTLLATLANFQYPGTAFNSGRPVIVMVIPFLFISPIITIWVPDKDIFIYLAVIYTFVILLGIGVRHIGSLWTTWYLSIEKISDKDLRKWYVDTYESGNEGTVSALTEPGILKLARDAMIKDVRASRDRFGRTSKDPVVLSLTKSYDATIFLLEWYSTYSGTPLPIPYSSTWNMQTKVALQTLKQIQTGIRLHNAFIHWRQAGDEVGCSILYFLVALLDKWNALFAGGQVLGLSSIDKRHRLPVGYALAYYLIGAVLLDLNAAKLHTMTAKGQNMQIGDVSTIPEAVKREVRARRYLYWTMLGRYLLFHVWSLAVASTLLWAFDATRESTLLFLAYIFAYTGLLWYQYTKVFSGPRSLKPLIIAVTIGIPLGQLVRHYYPKWMFRDVLGLGVATWTAAILTLYYARIRSKDLSKRSDSALPESQYSNITPDGVYHAFSNPGKDPLLSQDELRIIYHNLRALRDEERYQVDPQTHPGLEIKLVVLHALGDHRDPNGSLARFSLEAFPEATELLEVAAFAFERGTVIIDCIPISAMTDGFADVKAVAFAQNGKLRIIVGCEMMDVREQQSSISNFCQTTAEILIHAVAENLMGLSHDSASLVESLLVPSPRSQTSKYSPVPSRIKNYLAISKCSAEEARSLARYCEDQALQFLSLGFDPDIHWEHLPRDIRELIIKRCNGQEDLLTRSQHEWLVFNQAHGIPISTFLTRCNFGAYVAMSNRKHALGARDDAVDENLYHQETLNNLSFLRVKPSVARFTLRKVLRSLKVPFSASYHNLGIWLKLLAIAFVAEPEFQRELDFALHSHPRIIRRAVLFFITGVWKYTKFLQNLVMPIFLLHGRRNVSTLWKRIGGTTVSLKRQRIAMENTDGLSTAFIRPSSAEDGTFEVHQYSGDLDKEPEDNAKLQRISTYSKSMLLLRREDYEWASKCNVYEYEYRTDDAPRKKRLSKIQSHRYPMLRKCTEGKNAFEEVNFNYRGLVQSGSYILHGSLIRFSCHYRQGSNFDDELLRAEFVLPHLTCTVSWSAPPSSHSERLDKWIPHSQVIEATFVLGADVYESRWSYDHKFHPTIHTTLNGEIIETPPIIQWDHLEVLKKPTKFSFHHDDPLISFRSLRPHAIPRWLGLNTHHNLVSTSRARSKLWNAWKNTPGFDGVIVRWLDERLLRKEPLLRPYWRRRDRGNLAGAEAFLNENADGVSAVVDLDSSISGWAPLAIKIADLHSFGQGGDANSRTRSKAPDFDNEGLQVLAVDSGTWPNEGGGVSACRRDMINNLRSVNWHMIAESANDFGLPKHQTEMNVRSLKVIPLWGLDFLTPTHGLFKDRLDTEVEHVPRDATKLDVERNFLPILTALVRGARTSNFTKADILQTTRALVNLNTYFSETKHWGAIWTSRIVKDVWRNLWISQDLVSPTPSEGWFQTEVPTVAQLDAALELWYRYLFIFSIPVPDRIPAIFQASHHSVSASYGIVCKVKRGCTLQIWDHAISWRETNLYLSSDLCNMAPFVRNSLLGLMRITSQLILHHADTILPCADFFNPGWEIEIGTSQGAIEHRNTFKRKIDPVVNGIPDMSHFAPIKEITSEMPTVTMLSHVWYAKDIKTAILSADIIVNEWGFTDYRLDIYGAIDKAPSYSTDCFEIIASKSLPRFVAMRGEANPITVLQKTWVFLNSSISEGLPLALGEAALTGAPVVCTDVGASLRVLTDPDTGARFSAVVAPNDARNLARAQINFLALLDEWAPYANDPAGFVAPTIGDKPSPEVVEQITRRMYEKTEERKALGMRSRDIVQKSFGGERYLREHEQMLWIGKARYDLLRAPTRPKMHATRPSNQSLPIPSNVWGTASISTPNRRPLLSSIQSSSMIAQSMQASTLMTPGIKSLFDATSYSKAGSKASTLAPSVVHVQHTPIKKAMPARVIFMTRNAGYGTEISSIRTR</sequence>
<evidence type="ECO:0000256" key="2">
    <source>
        <dbReference type="SAM" id="Phobius"/>
    </source>
</evidence>
<keyword evidence="2" id="KW-0812">Transmembrane</keyword>
<reference evidence="3" key="1">
    <citation type="submission" date="2021-02" db="EMBL/GenBank/DDBJ databases">
        <title>Genome sequence Cadophora malorum strain M34.</title>
        <authorList>
            <person name="Stefanovic E."/>
            <person name="Vu D."/>
            <person name="Scully C."/>
            <person name="Dijksterhuis J."/>
            <person name="Roader J."/>
            <person name="Houbraken J."/>
        </authorList>
    </citation>
    <scope>NUCLEOTIDE SEQUENCE</scope>
    <source>
        <strain evidence="3">M34</strain>
    </source>
</reference>
<feature type="transmembrane region" description="Helical" evidence="2">
    <location>
        <begin position="1022"/>
        <end position="1040"/>
    </location>
</feature>
<dbReference type="SUPFAM" id="SSF53756">
    <property type="entry name" value="UDP-Glycosyltransferase/glycogen phosphorylase"/>
    <property type="match status" value="1"/>
</dbReference>
<feature type="transmembrane region" description="Helical" evidence="2">
    <location>
        <begin position="1357"/>
        <end position="1374"/>
    </location>
</feature>
<dbReference type="Proteomes" id="UP000664132">
    <property type="component" value="Unassembled WGS sequence"/>
</dbReference>
<feature type="transmembrane region" description="Helical" evidence="2">
    <location>
        <begin position="1386"/>
        <end position="1404"/>
    </location>
</feature>
<feature type="transmembrane region" description="Helical" evidence="2">
    <location>
        <begin position="1243"/>
        <end position="1262"/>
    </location>
</feature>
<dbReference type="PANTHER" id="PTHR12526:SF630">
    <property type="entry name" value="GLYCOSYLTRANSFERASE"/>
    <property type="match status" value="1"/>
</dbReference>
<keyword evidence="2" id="KW-0472">Membrane</keyword>
<feature type="transmembrane region" description="Helical" evidence="2">
    <location>
        <begin position="880"/>
        <end position="900"/>
    </location>
</feature>
<dbReference type="PANTHER" id="PTHR12526">
    <property type="entry name" value="GLYCOSYLTRANSFERASE"/>
    <property type="match status" value="1"/>
</dbReference>
<feature type="transmembrane region" description="Helical" evidence="2">
    <location>
        <begin position="1046"/>
        <end position="1064"/>
    </location>
</feature>
<keyword evidence="4" id="KW-1185">Reference proteome</keyword>
<organism evidence="3 4">
    <name type="scientific">Cadophora malorum</name>
    <dbReference type="NCBI Taxonomy" id="108018"/>
    <lineage>
        <taxon>Eukaryota</taxon>
        <taxon>Fungi</taxon>
        <taxon>Dikarya</taxon>
        <taxon>Ascomycota</taxon>
        <taxon>Pezizomycotina</taxon>
        <taxon>Leotiomycetes</taxon>
        <taxon>Helotiales</taxon>
        <taxon>Ploettnerulaceae</taxon>
        <taxon>Cadophora</taxon>
    </lineage>
</organism>
<proteinExistence type="predicted"/>
<protein>
    <recommendedName>
        <fullName evidence="5">Glycosyltransferase family 4 protein</fullName>
    </recommendedName>
</protein>
<accession>A0A8H7TCG1</accession>